<gene>
    <name evidence="9" type="ORF">F0475_10315</name>
</gene>
<dbReference type="AlphaFoldDB" id="A0A7C9HEZ9"/>
<dbReference type="Proteomes" id="UP000482295">
    <property type="component" value="Unassembled WGS sequence"/>
</dbReference>
<comment type="similarity">
    <text evidence="2">Belongs to the SusD family.</text>
</comment>
<evidence type="ECO:0000256" key="2">
    <source>
        <dbReference type="ARBA" id="ARBA00006275"/>
    </source>
</evidence>
<evidence type="ECO:0000259" key="7">
    <source>
        <dbReference type="Pfam" id="PF07980"/>
    </source>
</evidence>
<sequence>MKKKYIFLSVLATAVSVTTLSSCDDYLDTMPDNRTVLDTEDKMSDLLTSSYPSNEYALVNELMSDNADYYGAENPNGGRLGDQIYFWKDVTESSNEAPSRLWSSCYNCIANANQVLESLKEYKFSDEKAQQLKAEALLCRAYAHFILVNEFGLAYNTKTSTKDLGVPLSTKVEKITAKHERASVAAVYEQIDKDLQEALPLVGDNYKVPKYHFNVKAAYAFATRFYLFYEKWDEAIKYADLCLGGQRGPLRDWSVLGSMADDNDALINHYISADLGCNLMFSDFYSSSGIYLGAYVVYKRYSHGRYLGANEDILANNVWGSGGYYKRPLNMAGANFDICLFNKMAYKFQYTDPVAQTGFRRLTLPLFTTDEVLLSRAEALIMKKQYDKACEDLNAWMHNIVKTTVTLTPTLIQNFYNSVNYCYDDVDHLQSTVKKHLHPAFDIDAEGSVQETMLQCVLGFRRIETVQEGKRWWDIKRYGIEIPRREMDASGQPSKVLDVLKKDDPRRAVQIPLPQRNAGVQPNPRNGESSTVVAPAGPLDKFLNNVTSDVDFSNKLIRAPKN</sequence>
<feature type="domain" description="RagB/SusD" evidence="7">
    <location>
        <begin position="346"/>
        <end position="483"/>
    </location>
</feature>
<keyword evidence="4" id="KW-0472">Membrane</keyword>
<accession>A0A7C9HEZ9</accession>
<dbReference type="InterPro" id="IPR033985">
    <property type="entry name" value="SusD-like_N"/>
</dbReference>
<dbReference type="InterPro" id="IPR012944">
    <property type="entry name" value="SusD_RagB_dom"/>
</dbReference>
<dbReference type="Pfam" id="PF07980">
    <property type="entry name" value="SusD_RagB"/>
    <property type="match status" value="1"/>
</dbReference>
<dbReference type="SUPFAM" id="SSF48452">
    <property type="entry name" value="TPR-like"/>
    <property type="match status" value="1"/>
</dbReference>
<evidence type="ECO:0000256" key="6">
    <source>
        <dbReference type="SAM" id="SignalP"/>
    </source>
</evidence>
<dbReference type="InterPro" id="IPR011990">
    <property type="entry name" value="TPR-like_helical_dom_sf"/>
</dbReference>
<organism evidence="9 10">
    <name type="scientific">Prevotella vespertina</name>
    <dbReference type="NCBI Taxonomy" id="2608404"/>
    <lineage>
        <taxon>Bacteria</taxon>
        <taxon>Pseudomonadati</taxon>
        <taxon>Bacteroidota</taxon>
        <taxon>Bacteroidia</taxon>
        <taxon>Bacteroidales</taxon>
        <taxon>Prevotellaceae</taxon>
        <taxon>Prevotella</taxon>
    </lineage>
</organism>
<protein>
    <submittedName>
        <fullName evidence="9">RagB/SusD family nutrient uptake outer membrane protein</fullName>
    </submittedName>
</protein>
<evidence type="ECO:0000313" key="10">
    <source>
        <dbReference type="Proteomes" id="UP000482295"/>
    </source>
</evidence>
<dbReference type="RefSeq" id="WP_155716542.1">
    <property type="nucleotide sequence ID" value="NZ_VVIQ01000013.1"/>
</dbReference>
<keyword evidence="10" id="KW-1185">Reference proteome</keyword>
<proteinExistence type="inferred from homology"/>
<evidence type="ECO:0000313" key="9">
    <source>
        <dbReference type="EMBL" id="MUL28683.1"/>
    </source>
</evidence>
<reference evidence="9 10" key="1">
    <citation type="submission" date="2019-09" db="EMBL/GenBank/DDBJ databases">
        <title>Prevotella A2879 sp. nov., isolated from an abscess of a patient.</title>
        <authorList>
            <person name="Buhl M."/>
            <person name="Oberhettinger P."/>
        </authorList>
    </citation>
    <scope>NUCLEOTIDE SEQUENCE [LARGE SCALE GENOMIC DNA]</scope>
    <source>
        <strain evidence="9 10">A2879</strain>
    </source>
</reference>
<evidence type="ECO:0000256" key="3">
    <source>
        <dbReference type="ARBA" id="ARBA00022729"/>
    </source>
</evidence>
<keyword evidence="3 6" id="KW-0732">Signal</keyword>
<dbReference type="Gene3D" id="1.25.40.390">
    <property type="match status" value="2"/>
</dbReference>
<comment type="caution">
    <text evidence="9">The sequence shown here is derived from an EMBL/GenBank/DDBJ whole genome shotgun (WGS) entry which is preliminary data.</text>
</comment>
<name>A0A7C9HEZ9_9BACT</name>
<evidence type="ECO:0000256" key="1">
    <source>
        <dbReference type="ARBA" id="ARBA00004442"/>
    </source>
</evidence>
<feature type="chain" id="PRO_5028838751" evidence="6">
    <location>
        <begin position="24"/>
        <end position="562"/>
    </location>
</feature>
<keyword evidence="5" id="KW-0998">Cell outer membrane</keyword>
<feature type="domain" description="SusD-like N-terminal" evidence="8">
    <location>
        <begin position="25"/>
        <end position="227"/>
    </location>
</feature>
<comment type="subcellular location">
    <subcellularLocation>
        <location evidence="1">Cell outer membrane</location>
    </subcellularLocation>
</comment>
<evidence type="ECO:0000256" key="5">
    <source>
        <dbReference type="ARBA" id="ARBA00023237"/>
    </source>
</evidence>
<dbReference type="PROSITE" id="PS51257">
    <property type="entry name" value="PROKAR_LIPOPROTEIN"/>
    <property type="match status" value="1"/>
</dbReference>
<evidence type="ECO:0000259" key="8">
    <source>
        <dbReference type="Pfam" id="PF14322"/>
    </source>
</evidence>
<dbReference type="EMBL" id="VVIQ01000013">
    <property type="protein sequence ID" value="MUL28683.1"/>
    <property type="molecule type" value="Genomic_DNA"/>
</dbReference>
<dbReference type="GO" id="GO:0009279">
    <property type="term" value="C:cell outer membrane"/>
    <property type="evidence" value="ECO:0007669"/>
    <property type="project" value="UniProtKB-SubCell"/>
</dbReference>
<feature type="signal peptide" evidence="6">
    <location>
        <begin position="1"/>
        <end position="23"/>
    </location>
</feature>
<dbReference type="Pfam" id="PF14322">
    <property type="entry name" value="SusD-like_3"/>
    <property type="match status" value="1"/>
</dbReference>
<evidence type="ECO:0000256" key="4">
    <source>
        <dbReference type="ARBA" id="ARBA00023136"/>
    </source>
</evidence>